<sequence length="308" mass="34634">MNEKFKELKVLLGEISDLHAAAAVLSWDQQTYMPLGGAESRAMQLTTLAKKTHELFISDKIGQLLTDIEAKAGDLDYDSFEASLIRVTRRNYDRLKRLSPELVAALAKATSLGDIAWRKAREKSDFSIFRPHLEKILDLTIQKAEALGYKDRIYDTLLYEFEPEMKTAQVEKLFNEMKAELIPLVKLITEITDGEGVDVVIEMTGSQDAINQGLSVLKKGGRFTAFGIPSGKVEIDLANDIIFKGAVVIGISGRKMFDTWYRVAGLLESKRIDISPVITHKFPLEEFKKGFELMMSEERKAAKILLFP</sequence>
<gene>
    <name evidence="1" type="ORF">S01H4_04878</name>
</gene>
<dbReference type="SUPFAM" id="SSF55486">
    <property type="entry name" value="Metalloproteases ('zincins'), catalytic domain"/>
    <property type="match status" value="1"/>
</dbReference>
<dbReference type="GO" id="GO:0006508">
    <property type="term" value="P:proteolysis"/>
    <property type="evidence" value="ECO:0007669"/>
    <property type="project" value="InterPro"/>
</dbReference>
<dbReference type="PANTHER" id="PTHR34217:SF1">
    <property type="entry name" value="CARBOXYPEPTIDASE 1"/>
    <property type="match status" value="1"/>
</dbReference>
<name>X1ABH0_9ZZZZ</name>
<dbReference type="InterPro" id="IPR001333">
    <property type="entry name" value="Peptidase_M32_Taq"/>
</dbReference>
<evidence type="ECO:0000313" key="1">
    <source>
        <dbReference type="EMBL" id="GAG67312.1"/>
    </source>
</evidence>
<protein>
    <submittedName>
        <fullName evidence="1">Uncharacterized protein</fullName>
    </submittedName>
</protein>
<dbReference type="Pfam" id="PF02074">
    <property type="entry name" value="Peptidase_M32"/>
    <property type="match status" value="1"/>
</dbReference>
<dbReference type="AlphaFoldDB" id="X1ABH0"/>
<organism evidence="1">
    <name type="scientific">marine sediment metagenome</name>
    <dbReference type="NCBI Taxonomy" id="412755"/>
    <lineage>
        <taxon>unclassified sequences</taxon>
        <taxon>metagenomes</taxon>
        <taxon>ecological metagenomes</taxon>
    </lineage>
</organism>
<proteinExistence type="predicted"/>
<comment type="caution">
    <text evidence="1">The sequence shown here is derived from an EMBL/GenBank/DDBJ whole genome shotgun (WGS) entry which is preliminary data.</text>
</comment>
<dbReference type="PANTHER" id="PTHR34217">
    <property type="entry name" value="METAL-DEPENDENT CARBOXYPEPTIDASE"/>
    <property type="match status" value="1"/>
</dbReference>
<reference evidence="1" key="1">
    <citation type="journal article" date="2014" name="Front. Microbiol.">
        <title>High frequency of phylogenetically diverse reductive dehalogenase-homologous genes in deep subseafloor sedimentary metagenomes.</title>
        <authorList>
            <person name="Kawai M."/>
            <person name="Futagami T."/>
            <person name="Toyoda A."/>
            <person name="Takaki Y."/>
            <person name="Nishi S."/>
            <person name="Hori S."/>
            <person name="Arai W."/>
            <person name="Tsubouchi T."/>
            <person name="Morono Y."/>
            <person name="Uchiyama I."/>
            <person name="Ito T."/>
            <person name="Fujiyama A."/>
            <person name="Inagaki F."/>
            <person name="Takami H."/>
        </authorList>
    </citation>
    <scope>NUCLEOTIDE SEQUENCE</scope>
    <source>
        <strain evidence="1">Expedition CK06-06</strain>
    </source>
</reference>
<dbReference type="PROSITE" id="PS52034">
    <property type="entry name" value="PEPTIDASE_M32"/>
    <property type="match status" value="1"/>
</dbReference>
<dbReference type="GO" id="GO:0004181">
    <property type="term" value="F:metallocarboxypeptidase activity"/>
    <property type="evidence" value="ECO:0007669"/>
    <property type="project" value="InterPro"/>
</dbReference>
<dbReference type="SUPFAM" id="SSF51735">
    <property type="entry name" value="NAD(P)-binding Rossmann-fold domains"/>
    <property type="match status" value="1"/>
</dbReference>
<dbReference type="EMBL" id="BART01001353">
    <property type="protein sequence ID" value="GAG67312.1"/>
    <property type="molecule type" value="Genomic_DNA"/>
</dbReference>
<dbReference type="Gene3D" id="3.90.180.10">
    <property type="entry name" value="Medium-chain alcohol dehydrogenases, catalytic domain"/>
    <property type="match status" value="1"/>
</dbReference>
<dbReference type="InterPro" id="IPR036291">
    <property type="entry name" value="NAD(P)-bd_dom_sf"/>
</dbReference>
<accession>X1ABH0</accession>
<dbReference type="Gene3D" id="1.10.1370.30">
    <property type="match status" value="1"/>
</dbReference>